<dbReference type="InterPro" id="IPR036770">
    <property type="entry name" value="Ankyrin_rpt-contain_sf"/>
</dbReference>
<dbReference type="InterPro" id="IPR009071">
    <property type="entry name" value="HMG_box_dom"/>
</dbReference>
<dbReference type="GO" id="GO:0085020">
    <property type="term" value="P:protein K6-linked ubiquitination"/>
    <property type="evidence" value="ECO:0007669"/>
    <property type="project" value="TreeGrafter"/>
</dbReference>
<dbReference type="PROSITE" id="PS50118">
    <property type="entry name" value="HMG_BOX_2"/>
    <property type="match status" value="1"/>
</dbReference>
<keyword evidence="4" id="KW-0238">DNA-binding</keyword>
<proteinExistence type="predicted"/>
<feature type="compositionally biased region" description="Polar residues" evidence="6">
    <location>
        <begin position="484"/>
        <end position="506"/>
    </location>
</feature>
<dbReference type="SUPFAM" id="SSF47095">
    <property type="entry name" value="HMG-box"/>
    <property type="match status" value="1"/>
</dbReference>
<feature type="DNA-binding region" description="HMG box" evidence="4">
    <location>
        <begin position="222"/>
        <end position="289"/>
    </location>
</feature>
<evidence type="ECO:0000256" key="2">
    <source>
        <dbReference type="ARBA" id="ARBA00023043"/>
    </source>
</evidence>
<dbReference type="OrthoDB" id="70519at2759"/>
<dbReference type="AlphaFoldDB" id="A0A6P4Z2A3"/>
<dbReference type="Gene3D" id="1.25.40.20">
    <property type="entry name" value="Ankyrin repeat-containing domain"/>
    <property type="match status" value="1"/>
</dbReference>
<feature type="domain" description="HMG box" evidence="7">
    <location>
        <begin position="222"/>
        <end position="289"/>
    </location>
</feature>
<evidence type="ECO:0000256" key="6">
    <source>
        <dbReference type="SAM" id="MobiDB-lite"/>
    </source>
</evidence>
<dbReference type="PANTHER" id="PTHR24171">
    <property type="entry name" value="ANKYRIN REPEAT DOMAIN-CONTAINING PROTEIN 39-RELATED"/>
    <property type="match status" value="1"/>
</dbReference>
<dbReference type="GO" id="GO:0003677">
    <property type="term" value="F:DNA binding"/>
    <property type="evidence" value="ECO:0007669"/>
    <property type="project" value="UniProtKB-UniRule"/>
</dbReference>
<feature type="repeat" description="ANK" evidence="3">
    <location>
        <begin position="32"/>
        <end position="64"/>
    </location>
</feature>
<feature type="repeat" description="ANK" evidence="3">
    <location>
        <begin position="99"/>
        <end position="131"/>
    </location>
</feature>
<dbReference type="RefSeq" id="XP_019630673.1">
    <property type="nucleotide sequence ID" value="XM_019775114.1"/>
</dbReference>
<organism evidence="8 9">
    <name type="scientific">Branchiostoma belcheri</name>
    <name type="common">Amphioxus</name>
    <dbReference type="NCBI Taxonomy" id="7741"/>
    <lineage>
        <taxon>Eukaryota</taxon>
        <taxon>Metazoa</taxon>
        <taxon>Chordata</taxon>
        <taxon>Cephalochordata</taxon>
        <taxon>Leptocardii</taxon>
        <taxon>Amphioxiformes</taxon>
        <taxon>Branchiostomatidae</taxon>
        <taxon>Branchiostoma</taxon>
    </lineage>
</organism>
<dbReference type="GO" id="GO:0004842">
    <property type="term" value="F:ubiquitin-protein transferase activity"/>
    <property type="evidence" value="ECO:0007669"/>
    <property type="project" value="TreeGrafter"/>
</dbReference>
<keyword evidence="8" id="KW-1185">Reference proteome</keyword>
<feature type="compositionally biased region" description="Basic and acidic residues" evidence="6">
    <location>
        <begin position="351"/>
        <end position="382"/>
    </location>
</feature>
<evidence type="ECO:0000313" key="8">
    <source>
        <dbReference type="Proteomes" id="UP000515135"/>
    </source>
</evidence>
<feature type="compositionally biased region" description="Polar residues" evidence="6">
    <location>
        <begin position="453"/>
        <end position="464"/>
    </location>
</feature>
<dbReference type="CDD" id="cd00084">
    <property type="entry name" value="HMG-box_SF"/>
    <property type="match status" value="1"/>
</dbReference>
<dbReference type="PROSITE" id="PS50297">
    <property type="entry name" value="ANK_REP_REGION"/>
    <property type="match status" value="2"/>
</dbReference>
<name>A0A6P4Z2A3_BRABE</name>
<dbReference type="GeneID" id="109474753"/>
<evidence type="ECO:0000256" key="1">
    <source>
        <dbReference type="ARBA" id="ARBA00022737"/>
    </source>
</evidence>
<protein>
    <submittedName>
        <fullName evidence="9">Protein phosphatase 1 regulatory subunit 12B-like</fullName>
    </submittedName>
</protein>
<dbReference type="Pfam" id="PF12796">
    <property type="entry name" value="Ank_2"/>
    <property type="match status" value="1"/>
</dbReference>
<feature type="region of interest" description="Disordered" evidence="6">
    <location>
        <begin position="478"/>
        <end position="506"/>
    </location>
</feature>
<evidence type="ECO:0000256" key="5">
    <source>
        <dbReference type="SAM" id="Coils"/>
    </source>
</evidence>
<keyword evidence="1" id="KW-0677">Repeat</keyword>
<feature type="coiled-coil region" evidence="5">
    <location>
        <begin position="283"/>
        <end position="310"/>
    </location>
</feature>
<evidence type="ECO:0000256" key="3">
    <source>
        <dbReference type="PROSITE-ProRule" id="PRU00023"/>
    </source>
</evidence>
<dbReference type="SMART" id="SM00248">
    <property type="entry name" value="ANK"/>
    <property type="match status" value="3"/>
</dbReference>
<evidence type="ECO:0000256" key="4">
    <source>
        <dbReference type="PROSITE-ProRule" id="PRU00267"/>
    </source>
</evidence>
<dbReference type="PROSITE" id="PS50088">
    <property type="entry name" value="ANK_REPEAT"/>
    <property type="match status" value="3"/>
</dbReference>
<sequence length="630" mass="68894">MDGREQETIEEDEGSGSEDSGSEESSSEDEEEDEEALRKAAREGDTDRVKQLLAEGVNPNAADGPLQESPLHWAALRGNHETVSALLTAGADVNARDNLENTPLHDAATRGRPKCAEILLQHGADAGLRNKVGQTAEDIAADDEDTSNAYPGVPSRKKEYDPVLVRFYEESGMTEAKKDHPLIQEAAKESGKTVEQVMNFIGNYRKSQGGSKRRPPPDTMERKRRITGYHEYYREQLPRKRANRGFSLAGANKEIGESWKNLTDEEKEGYNKAAERRRGKETKVKTSSEVAKKLKQLEKLSEELDELGVEALMVTLYNGRIRAFGSQKDLVKDEKFGGYIENQLKAAEHQRKAEQCFTMDRRQRNSDREGSTGTTEESHDVTGRPGSSTSSASKRKKKNKEAQQGNQQNSSSAASLPSASSTQESTVTTEGLLPRTTDIPQNTGTPVHVVSPNRATSTPARPNTGNLELLAQQSATHPDLHNSFPASPHNTGTPVHLEPQTTPTESQTGFHYLYRSNMPLELLLPQTTQTTFAVRQVPTGVDNFNSFGLPDRTASLSLPAALPTFQMQGTPAMTTGGLQHTAPQIPTASSLGTSVPSQVTPMVRQAPTGVGTTNQQFPPSPLVFPMPHHR</sequence>
<dbReference type="PANTHER" id="PTHR24171:SF8">
    <property type="entry name" value="BRCA1-ASSOCIATED RING DOMAIN PROTEIN 1"/>
    <property type="match status" value="1"/>
</dbReference>
<keyword evidence="4" id="KW-0539">Nucleus</keyword>
<dbReference type="SUPFAM" id="SSF48403">
    <property type="entry name" value="Ankyrin repeat"/>
    <property type="match status" value="1"/>
</dbReference>
<keyword evidence="2 3" id="KW-0040">ANK repeat</keyword>
<evidence type="ECO:0000259" key="7">
    <source>
        <dbReference type="PROSITE" id="PS50118"/>
    </source>
</evidence>
<feature type="region of interest" description="Disordered" evidence="6">
    <location>
        <begin position="608"/>
        <end position="630"/>
    </location>
</feature>
<dbReference type="InterPro" id="IPR036910">
    <property type="entry name" value="HMG_box_dom_sf"/>
</dbReference>
<evidence type="ECO:0000313" key="9">
    <source>
        <dbReference type="RefSeq" id="XP_019630673.1"/>
    </source>
</evidence>
<dbReference type="KEGG" id="bbel:109474753"/>
<dbReference type="Proteomes" id="UP000515135">
    <property type="component" value="Unplaced"/>
</dbReference>
<feature type="compositionally biased region" description="Basic and acidic residues" evidence="6">
    <location>
        <begin position="36"/>
        <end position="50"/>
    </location>
</feature>
<dbReference type="Gene3D" id="1.10.10.60">
    <property type="entry name" value="Homeodomain-like"/>
    <property type="match status" value="1"/>
</dbReference>
<dbReference type="Pfam" id="PF09011">
    <property type="entry name" value="HMG_box_2"/>
    <property type="match status" value="1"/>
</dbReference>
<dbReference type="InterPro" id="IPR002110">
    <property type="entry name" value="Ankyrin_rpt"/>
</dbReference>
<feature type="repeat" description="ANK" evidence="3">
    <location>
        <begin position="66"/>
        <end position="98"/>
    </location>
</feature>
<reference evidence="9" key="1">
    <citation type="submission" date="2025-08" db="UniProtKB">
        <authorList>
            <consortium name="RefSeq"/>
        </authorList>
    </citation>
    <scope>IDENTIFICATION</scope>
    <source>
        <tissue evidence="9">Gonad</tissue>
    </source>
</reference>
<feature type="compositionally biased region" description="Acidic residues" evidence="6">
    <location>
        <begin position="8"/>
        <end position="35"/>
    </location>
</feature>
<feature type="region of interest" description="Disordered" evidence="6">
    <location>
        <begin position="1"/>
        <end position="68"/>
    </location>
</feature>
<dbReference type="Gene3D" id="1.10.30.10">
    <property type="entry name" value="High mobility group box domain"/>
    <property type="match status" value="1"/>
</dbReference>
<keyword evidence="5" id="KW-0175">Coiled coil</keyword>
<dbReference type="GO" id="GO:0070531">
    <property type="term" value="C:BRCA1-A complex"/>
    <property type="evidence" value="ECO:0007669"/>
    <property type="project" value="TreeGrafter"/>
</dbReference>
<feature type="region of interest" description="Disordered" evidence="6">
    <location>
        <begin position="351"/>
        <end position="464"/>
    </location>
</feature>
<feature type="compositionally biased region" description="Low complexity" evidence="6">
    <location>
        <begin position="402"/>
        <end position="421"/>
    </location>
</feature>
<accession>A0A6P4Z2A3</accession>
<dbReference type="GO" id="GO:0031436">
    <property type="term" value="C:BRCA1-BARD1 complex"/>
    <property type="evidence" value="ECO:0007669"/>
    <property type="project" value="TreeGrafter"/>
</dbReference>
<gene>
    <name evidence="9" type="primary">LOC109474753</name>
</gene>